<dbReference type="AlphaFoldDB" id="A0AAD5LSF9"/>
<feature type="region of interest" description="Disordered" evidence="1">
    <location>
        <begin position="1"/>
        <end position="80"/>
    </location>
</feature>
<dbReference type="PROSITE" id="PS50011">
    <property type="entry name" value="PROTEIN_KINASE_DOM"/>
    <property type="match status" value="1"/>
</dbReference>
<dbReference type="InterPro" id="IPR000719">
    <property type="entry name" value="Prot_kinase_dom"/>
</dbReference>
<gene>
    <name evidence="3" type="ORF">P43SY_004386</name>
</gene>
<dbReference type="GO" id="GO:0007169">
    <property type="term" value="P:cell surface receptor protein tyrosine kinase signaling pathway"/>
    <property type="evidence" value="ECO:0007669"/>
    <property type="project" value="TreeGrafter"/>
</dbReference>
<dbReference type="InterPro" id="IPR001245">
    <property type="entry name" value="Ser-Thr/Tyr_kinase_cat_dom"/>
</dbReference>
<feature type="compositionally biased region" description="Polar residues" evidence="1">
    <location>
        <begin position="870"/>
        <end position="879"/>
    </location>
</feature>
<dbReference type="PANTHER" id="PTHR24416:SF611">
    <property type="entry name" value="TYROSINE-PROTEIN KINASE TRANSMEMBRANE RECEPTOR ROR"/>
    <property type="match status" value="1"/>
</dbReference>
<feature type="compositionally biased region" description="Acidic residues" evidence="1">
    <location>
        <begin position="325"/>
        <end position="340"/>
    </location>
</feature>
<dbReference type="Gene3D" id="3.30.200.20">
    <property type="entry name" value="Phosphorylase Kinase, domain 1"/>
    <property type="match status" value="1"/>
</dbReference>
<feature type="region of interest" description="Disordered" evidence="1">
    <location>
        <begin position="818"/>
        <end position="893"/>
    </location>
</feature>
<feature type="region of interest" description="Disordered" evidence="1">
    <location>
        <begin position="293"/>
        <end position="347"/>
    </location>
</feature>
<dbReference type="GO" id="GO:0005886">
    <property type="term" value="C:plasma membrane"/>
    <property type="evidence" value="ECO:0007669"/>
    <property type="project" value="TreeGrafter"/>
</dbReference>
<dbReference type="Proteomes" id="UP001209570">
    <property type="component" value="Unassembled WGS sequence"/>
</dbReference>
<evidence type="ECO:0000256" key="1">
    <source>
        <dbReference type="SAM" id="MobiDB-lite"/>
    </source>
</evidence>
<proteinExistence type="predicted"/>
<name>A0AAD5LSF9_PYTIN</name>
<dbReference type="SUPFAM" id="SSF56112">
    <property type="entry name" value="Protein kinase-like (PK-like)"/>
    <property type="match status" value="1"/>
</dbReference>
<organism evidence="3 4">
    <name type="scientific">Pythium insidiosum</name>
    <name type="common">Pythiosis disease agent</name>
    <dbReference type="NCBI Taxonomy" id="114742"/>
    <lineage>
        <taxon>Eukaryota</taxon>
        <taxon>Sar</taxon>
        <taxon>Stramenopiles</taxon>
        <taxon>Oomycota</taxon>
        <taxon>Peronosporomycetes</taxon>
        <taxon>Pythiales</taxon>
        <taxon>Pythiaceae</taxon>
        <taxon>Pythium</taxon>
    </lineage>
</organism>
<evidence type="ECO:0000313" key="3">
    <source>
        <dbReference type="EMBL" id="KAJ0408228.1"/>
    </source>
</evidence>
<feature type="compositionally biased region" description="Low complexity" evidence="1">
    <location>
        <begin position="752"/>
        <end position="766"/>
    </location>
</feature>
<reference evidence="3" key="1">
    <citation type="submission" date="2021-12" db="EMBL/GenBank/DDBJ databases">
        <title>Prjna785345.</title>
        <authorList>
            <person name="Rujirawat T."/>
            <person name="Krajaejun T."/>
        </authorList>
    </citation>
    <scope>NUCLEOTIDE SEQUENCE</scope>
    <source>
        <strain evidence="3">Pi057C3</strain>
    </source>
</reference>
<feature type="compositionally biased region" description="Basic and acidic residues" evidence="1">
    <location>
        <begin position="881"/>
        <end position="893"/>
    </location>
</feature>
<dbReference type="PANTHER" id="PTHR24416">
    <property type="entry name" value="TYROSINE-PROTEIN KINASE RECEPTOR"/>
    <property type="match status" value="1"/>
</dbReference>
<evidence type="ECO:0000259" key="2">
    <source>
        <dbReference type="PROSITE" id="PS50011"/>
    </source>
</evidence>
<dbReference type="GO" id="GO:0004714">
    <property type="term" value="F:transmembrane receptor protein tyrosine kinase activity"/>
    <property type="evidence" value="ECO:0007669"/>
    <property type="project" value="TreeGrafter"/>
</dbReference>
<feature type="region of interest" description="Disordered" evidence="1">
    <location>
        <begin position="702"/>
        <end position="770"/>
    </location>
</feature>
<keyword evidence="4" id="KW-1185">Reference proteome</keyword>
<dbReference type="GO" id="GO:0005524">
    <property type="term" value="F:ATP binding"/>
    <property type="evidence" value="ECO:0007669"/>
    <property type="project" value="InterPro"/>
</dbReference>
<evidence type="ECO:0000313" key="4">
    <source>
        <dbReference type="Proteomes" id="UP001209570"/>
    </source>
</evidence>
<accession>A0AAD5LSF9</accession>
<dbReference type="Pfam" id="PF07714">
    <property type="entry name" value="PK_Tyr_Ser-Thr"/>
    <property type="match status" value="1"/>
</dbReference>
<feature type="domain" description="Protein kinase" evidence="2">
    <location>
        <begin position="416"/>
        <end position="691"/>
    </location>
</feature>
<sequence length="893" mass="97589">MFRSVSQDAALPQPMAGRRRTRAQARLEIHERREKFKRAREAMEAQARARHQQEPHQQPLPPPPVPPVAQTEPPAPPVVTPTKARSAVVVGASFGAETLPVECTPVKRELMSPPQIRRISVPPGGSVPTVERTPAIGLEPVASKMLPTTPTAAVKANETLPMANEDDATAVPTRRLPVRGIAQSSSSSTRKRMISFSPERAERPVNEAFEQQKRQRNLKVTEKLQLRLEGIPVKTPEKAVRMGAALGSTTPAKSPLATPPVVLSLEAVATPVNQTLRTDTPSLPTTSRTMELISQEPNEEEQSPSSLKPPSRRDEVVSCKKELDFAAEDGEEAKVEDDTEPPMSQGEVDMLSQETIVSSQQSMEDSICKVRDASDATTQGETVIGFGTSVDEASMEFTSTSTIEDVGLFNCETDAEYSGGIYGEGTDGKVTAAMVRGQKVALKRAKPHEGFPEDEAKRRSAFELHYLRKVRHLPGFVQCLGLCDAIEHTCIALEVMDCKLSEYLRRYGRIHEVVGASGGAPAKRRRRITLPFDVAKGLIKQICQPMIVLHEQVNVAHGDLACRNILMRLPPKGYEQKWEPVLKLSDFGRLKTAAHEPTIFDRGFSFYKNCDVGSFAREILFRLLVGEIVPTNCTETRNLHKQLSDVVVTRIPDSAKQRLGPFYRLFMRCAGWGVRPTFREILEHLDDLEYFETTENGLFPLRPATAPMATTDSSPQTFMSPVAPSGDAARGHKLPSSDSKGQKYDTPTTVNARPSAAAGPSAAGAPLAPPRLVPSKSYTVTDVNASSSVAMSSSKLAPKTVNWLKARSVLSHPAPMHKLSRTTTTSSVATVSNGTSGPASSSVVAHTPMVGRPAQRLSKKTPPSAGASRRSLQILNQIQHRLHEQERKQQWKN</sequence>
<feature type="compositionally biased region" description="Polar residues" evidence="1">
    <location>
        <begin position="708"/>
        <end position="719"/>
    </location>
</feature>
<dbReference type="InterPro" id="IPR050122">
    <property type="entry name" value="RTK"/>
</dbReference>
<dbReference type="InterPro" id="IPR011009">
    <property type="entry name" value="Kinase-like_dom_sf"/>
</dbReference>
<dbReference type="GO" id="GO:0043235">
    <property type="term" value="C:receptor complex"/>
    <property type="evidence" value="ECO:0007669"/>
    <property type="project" value="TreeGrafter"/>
</dbReference>
<feature type="compositionally biased region" description="Basic and acidic residues" evidence="1">
    <location>
        <begin position="25"/>
        <end position="43"/>
    </location>
</feature>
<dbReference type="Gene3D" id="1.10.510.10">
    <property type="entry name" value="Transferase(Phosphotransferase) domain 1"/>
    <property type="match status" value="1"/>
</dbReference>
<feature type="compositionally biased region" description="Basic and acidic residues" evidence="1">
    <location>
        <begin position="311"/>
        <end position="324"/>
    </location>
</feature>
<dbReference type="EMBL" id="JAKCXM010000013">
    <property type="protein sequence ID" value="KAJ0408228.1"/>
    <property type="molecule type" value="Genomic_DNA"/>
</dbReference>
<protein>
    <recommendedName>
        <fullName evidence="2">Protein kinase domain-containing protein</fullName>
    </recommendedName>
</protein>
<feature type="compositionally biased region" description="Low complexity" evidence="1">
    <location>
        <begin position="821"/>
        <end position="837"/>
    </location>
</feature>
<feature type="compositionally biased region" description="Pro residues" evidence="1">
    <location>
        <begin position="58"/>
        <end position="79"/>
    </location>
</feature>
<comment type="caution">
    <text evidence="3">The sequence shown here is derived from an EMBL/GenBank/DDBJ whole genome shotgun (WGS) entry which is preliminary data.</text>
</comment>